<dbReference type="Proteomes" id="UP001178507">
    <property type="component" value="Unassembled WGS sequence"/>
</dbReference>
<dbReference type="EMBL" id="CAUJNA010001780">
    <property type="protein sequence ID" value="CAJ1388968.1"/>
    <property type="molecule type" value="Genomic_DNA"/>
</dbReference>
<organism evidence="1 2">
    <name type="scientific">Effrenium voratum</name>
    <dbReference type="NCBI Taxonomy" id="2562239"/>
    <lineage>
        <taxon>Eukaryota</taxon>
        <taxon>Sar</taxon>
        <taxon>Alveolata</taxon>
        <taxon>Dinophyceae</taxon>
        <taxon>Suessiales</taxon>
        <taxon>Symbiodiniaceae</taxon>
        <taxon>Effrenium</taxon>
    </lineage>
</organism>
<accession>A0AA36N498</accession>
<evidence type="ECO:0000313" key="1">
    <source>
        <dbReference type="EMBL" id="CAJ1388968.1"/>
    </source>
</evidence>
<comment type="caution">
    <text evidence="1">The sequence shown here is derived from an EMBL/GenBank/DDBJ whole genome shotgun (WGS) entry which is preliminary data.</text>
</comment>
<name>A0AA36N498_9DINO</name>
<reference evidence="1" key="1">
    <citation type="submission" date="2023-08" db="EMBL/GenBank/DDBJ databases">
        <authorList>
            <person name="Chen Y."/>
            <person name="Shah S."/>
            <person name="Dougan E. K."/>
            <person name="Thang M."/>
            <person name="Chan C."/>
        </authorList>
    </citation>
    <scope>NUCLEOTIDE SEQUENCE</scope>
</reference>
<evidence type="ECO:0000313" key="2">
    <source>
        <dbReference type="Proteomes" id="UP001178507"/>
    </source>
</evidence>
<gene>
    <name evidence="1" type="ORF">EVOR1521_LOCUS14697</name>
</gene>
<sequence length="1096" mass="123835">MAGHGSVVTHEDLRQAYLKYARVATSISSGEEAQVFRLAEILKTHIRNKCDAFVRGHQGLPILFSYSADATSLLCRAAANANVGPHLVTRRGKVLEEFLMQRGYFKALSASGAESITVLFAEAVPLREGKTMWNLFAAATDFYPLLQRSGHRGICVFHVAADRAVMDSLQRLLHQRSEAYFTNGLGMACGDRLAWLQSWHLHTGCAAHDVGNALKWSLAPHGNADVIKDLHIVMESLRNSFALLHMRLPRFLQGHLVADMPQEDAASVLEFWMALGVEADFLEEVSTVNPWFSNGTLHVSAALKEDERLLERVSSVVLYLFRWRRFVDTRWCTVGPAMRSIAASLAVGLAQIVSLTRDDPRATDFHLHGFSRLRPQQLQYMVLASIVAWVPDGALRLIMEDDRLAGRQAELRESLQDELSYIASLTSFTWTRLASLTGDTVTPTALKSKVLHAAEVACAYIYDKVLRVLENLPWCLAIGDIDDNLAGLPEEENYHDLTTKKIAELVRLGWNSQLLKDAILLFRDVHWSTLGVEQAHGSAAVMHRRHENSPGMLAARSFLHQCRHLFADVGATNEIKRRELLLQKLRSKTPAKISGRHLFLRWFMQEVRQGLPQGTLMPQNLRREVMKQHVAAYATLSPQEQLWWHQRAEAERDRNLHTLEDEVRHQTDALRLAHARALEEQEQIGLTHAAENLRFAKQDWEALDNLANSDRFSHTEVGRLRARAMSAPLAPRAEVCRALSAVSVVPVPEQTAFRPEWLAMLCWNREHFRSTALLKSTEEGHLAFYFLYATQKPLCAFFLPMRICHRQLPSLRDMSHEEAWAAWNEAFDIAFSMKLGVSVTHEAFKSTNTSELLIFQHVLLNSATEATAFGSPVPLDQFLPETLRRKSREARPGAPRPKQEDVAAALAENAWAAAYLTQQTQLAVTEGQIEEPLPDADEVAAVEAAWAAIESARAEWREQPLHGQCEHFVTCFRSGDWNAIHRGINESDRVVAQALPGPPRVWCQTYAFNTMASFSFSRYGEAGCHTMALEWCRRLQYFYNTWRQQEQPKYVYALDELVSHEQTDEWRSFLSHLPVTSAARKRADLIQSLFPTNPSD</sequence>
<proteinExistence type="predicted"/>
<dbReference type="AlphaFoldDB" id="A0AA36N498"/>
<keyword evidence="2" id="KW-1185">Reference proteome</keyword>
<protein>
    <submittedName>
        <fullName evidence="1">Uncharacterized protein</fullName>
    </submittedName>
</protein>